<dbReference type="EMBL" id="JAHXZJ010000002">
    <property type="protein sequence ID" value="KAH0564402.1"/>
    <property type="molecule type" value="Genomic_DNA"/>
</dbReference>
<feature type="compositionally biased region" description="Basic and acidic residues" evidence="1">
    <location>
        <begin position="19"/>
        <end position="31"/>
    </location>
</feature>
<gene>
    <name evidence="2" type="ORF">KQX54_011899</name>
</gene>
<comment type="caution">
    <text evidence="2">The sequence shown here is derived from an EMBL/GenBank/DDBJ whole genome shotgun (WGS) entry which is preliminary data.</text>
</comment>
<sequence length="136" mass="15675">MRVEYIRCTMYLDIPDGSEGGRKREDKDEVRRGKRRARAPRWGSMGYRSVRVLLQRPRGQRITRNSRLDLTYTLWCWVLETPSRVETRGYQPCCPGLSSGPRSPVLTSYFLVLSPKSPVPLLLLHSFLFLPVPGLP</sequence>
<evidence type="ECO:0000313" key="2">
    <source>
        <dbReference type="EMBL" id="KAH0564402.1"/>
    </source>
</evidence>
<dbReference type="Proteomes" id="UP000826195">
    <property type="component" value="Unassembled WGS sequence"/>
</dbReference>
<protein>
    <submittedName>
        <fullName evidence="2">Uncharacterized protein</fullName>
    </submittedName>
</protein>
<dbReference type="AlphaFoldDB" id="A0AAV7J2I8"/>
<reference evidence="2 3" key="1">
    <citation type="journal article" date="2021" name="J. Hered.">
        <title>A chromosome-level genome assembly of the parasitoid wasp, Cotesia glomerata (Hymenoptera: Braconidae).</title>
        <authorList>
            <person name="Pinto B.J."/>
            <person name="Weis J.J."/>
            <person name="Gamble T."/>
            <person name="Ode P.J."/>
            <person name="Paul R."/>
            <person name="Zaspel J.M."/>
        </authorList>
    </citation>
    <scope>NUCLEOTIDE SEQUENCE [LARGE SCALE GENOMIC DNA]</scope>
    <source>
        <strain evidence="2">CgM1</strain>
    </source>
</reference>
<evidence type="ECO:0000313" key="3">
    <source>
        <dbReference type="Proteomes" id="UP000826195"/>
    </source>
</evidence>
<name>A0AAV7J2I8_COTGL</name>
<keyword evidence="3" id="KW-1185">Reference proteome</keyword>
<evidence type="ECO:0000256" key="1">
    <source>
        <dbReference type="SAM" id="MobiDB-lite"/>
    </source>
</evidence>
<accession>A0AAV7J2I8</accession>
<proteinExistence type="predicted"/>
<feature type="region of interest" description="Disordered" evidence="1">
    <location>
        <begin position="17"/>
        <end position="39"/>
    </location>
</feature>
<organism evidence="2 3">
    <name type="scientific">Cotesia glomerata</name>
    <name type="common">Lepidopteran parasitic wasp</name>
    <name type="synonym">Apanteles glomeratus</name>
    <dbReference type="NCBI Taxonomy" id="32391"/>
    <lineage>
        <taxon>Eukaryota</taxon>
        <taxon>Metazoa</taxon>
        <taxon>Ecdysozoa</taxon>
        <taxon>Arthropoda</taxon>
        <taxon>Hexapoda</taxon>
        <taxon>Insecta</taxon>
        <taxon>Pterygota</taxon>
        <taxon>Neoptera</taxon>
        <taxon>Endopterygota</taxon>
        <taxon>Hymenoptera</taxon>
        <taxon>Apocrita</taxon>
        <taxon>Ichneumonoidea</taxon>
        <taxon>Braconidae</taxon>
        <taxon>Microgastrinae</taxon>
        <taxon>Cotesia</taxon>
    </lineage>
</organism>